<protein>
    <recommendedName>
        <fullName evidence="3">Serine protease</fullName>
    </recommendedName>
</protein>
<organism evidence="1 2">
    <name type="scientific">Clostridium botulinum C/D str. DC5</name>
    <dbReference type="NCBI Taxonomy" id="1443128"/>
    <lineage>
        <taxon>Bacteria</taxon>
        <taxon>Bacillati</taxon>
        <taxon>Bacillota</taxon>
        <taxon>Clostridia</taxon>
        <taxon>Eubacteriales</taxon>
        <taxon>Clostridiaceae</taxon>
        <taxon>Clostridium</taxon>
    </lineage>
</organism>
<dbReference type="InterPro" id="IPR043504">
    <property type="entry name" value="Peptidase_S1_PA_chymotrypsin"/>
</dbReference>
<accession>A0A0A0IH09</accession>
<dbReference type="SUPFAM" id="SSF50494">
    <property type="entry name" value="Trypsin-like serine proteases"/>
    <property type="match status" value="1"/>
</dbReference>
<sequence>MNCNACIDTLISCICENEYNFFFSKANVAGVGLGYKVRNGFTICQKCIVVFVTLKLPSNDIPEKDLVPAIYRGIPTDVVQSGIMSIDSNILCNNFNLNKPLSKKIRPVLGGYSISIVTKNAAATMGCVVTDNKDNYMLSNNHVLADLNAAPLGTLVVQPGVLDGGKSPKDIVGSLSEYVPLSFKDTNLVDCAIAKVLNKKNVSAKIALTKGPKGVISPKFGQNVKKVGRTTALTTGKIVGVKTTYRFKIKGEDILFRNQIIADIITEPGDSGSILLSDNDYAIGLIMTGGGGKSVINTISDVLNSLNVNLVTV</sequence>
<name>A0A0A0IH09_CLOBO</name>
<dbReference type="InterPro" id="IPR009003">
    <property type="entry name" value="Peptidase_S1_PA"/>
</dbReference>
<dbReference type="Proteomes" id="UP000030014">
    <property type="component" value="Unassembled WGS sequence"/>
</dbReference>
<proteinExistence type="predicted"/>
<dbReference type="AlphaFoldDB" id="A0A0A0IH09"/>
<comment type="caution">
    <text evidence="1">The sequence shown here is derived from an EMBL/GenBank/DDBJ whole genome shotgun (WGS) entry which is preliminary data.</text>
</comment>
<evidence type="ECO:0008006" key="3">
    <source>
        <dbReference type="Google" id="ProtNLM"/>
    </source>
</evidence>
<reference evidence="1 2" key="1">
    <citation type="submission" date="2014-01" db="EMBL/GenBank/DDBJ databases">
        <title>Plasmidome dynamics in the species complex Clostridium novyi sensu lato converts strains of independent lineages into distinctly different pathogens.</title>
        <authorList>
            <person name="Skarin H."/>
            <person name="Segerman B."/>
        </authorList>
    </citation>
    <scope>NUCLEOTIDE SEQUENCE [LARGE SCALE GENOMIC DNA]</scope>
    <source>
        <strain evidence="1 2">DC5</strain>
    </source>
</reference>
<dbReference type="Gene3D" id="2.40.10.10">
    <property type="entry name" value="Trypsin-like serine proteases"/>
    <property type="match status" value="1"/>
</dbReference>
<evidence type="ECO:0000313" key="1">
    <source>
        <dbReference type="EMBL" id="KGN00243.1"/>
    </source>
</evidence>
<dbReference type="EMBL" id="JDRY01000023">
    <property type="protein sequence ID" value="KGN00243.1"/>
    <property type="molecule type" value="Genomic_DNA"/>
</dbReference>
<evidence type="ECO:0000313" key="2">
    <source>
        <dbReference type="Proteomes" id="UP000030014"/>
    </source>
</evidence>
<dbReference type="RefSeq" id="WP_039259268.1">
    <property type="nucleotide sequence ID" value="NZ_JDRY01000023.1"/>
</dbReference>
<gene>
    <name evidence="1" type="ORF">Z955_04420</name>
</gene>